<keyword evidence="8" id="KW-1185">Reference proteome</keyword>
<dbReference type="GO" id="GO:0008333">
    <property type="term" value="P:endosome to lysosome transport"/>
    <property type="evidence" value="ECO:0007669"/>
    <property type="project" value="TreeGrafter"/>
</dbReference>
<comment type="similarity">
    <text evidence="3">Belongs to the FHIP family.</text>
</comment>
<dbReference type="Pfam" id="PF19311">
    <property type="entry name" value="KELAA"/>
    <property type="match status" value="1"/>
</dbReference>
<dbReference type="PANTHER" id="PTHR21705:SF4">
    <property type="entry name" value="FHF COMPLEX SUBUNIT HOOK-INTERACTING PROTEIN 1B"/>
    <property type="match status" value="1"/>
</dbReference>
<keyword evidence="2" id="KW-0653">Protein transport</keyword>
<comment type="caution">
    <text evidence="7">The sequence shown here is derived from an EMBL/GenBank/DDBJ whole genome shotgun (WGS) entry which is preliminary data.</text>
</comment>
<dbReference type="Proteomes" id="UP001187343">
    <property type="component" value="Unassembled WGS sequence"/>
</dbReference>
<accession>A0AA88PXA1</accession>
<dbReference type="GO" id="GO:0007040">
    <property type="term" value="P:lysosome organization"/>
    <property type="evidence" value="ECO:0007669"/>
    <property type="project" value="TreeGrafter"/>
</dbReference>
<evidence type="ECO:0000256" key="6">
    <source>
        <dbReference type="ARBA" id="ARBA00046925"/>
    </source>
</evidence>
<dbReference type="Pfam" id="PF19314">
    <property type="entry name" value="DUF5917"/>
    <property type="match status" value="1"/>
</dbReference>
<dbReference type="GO" id="GO:0045022">
    <property type="term" value="P:early endosome to late endosome transport"/>
    <property type="evidence" value="ECO:0007669"/>
    <property type="project" value="TreeGrafter"/>
</dbReference>
<proteinExistence type="inferred from homology"/>
<keyword evidence="1" id="KW-0813">Transport</keyword>
<dbReference type="InterPro" id="IPR045669">
    <property type="entry name" value="FHIP_C"/>
</dbReference>
<dbReference type="InterPro" id="IPR019384">
    <property type="entry name" value="FHIP"/>
</dbReference>
<evidence type="ECO:0000256" key="4">
    <source>
        <dbReference type="ARBA" id="ARBA00040201"/>
    </source>
</evidence>
<evidence type="ECO:0000256" key="2">
    <source>
        <dbReference type="ARBA" id="ARBA00022927"/>
    </source>
</evidence>
<dbReference type="EMBL" id="JAUYZG010000006">
    <property type="protein sequence ID" value="KAK2904904.1"/>
    <property type="molecule type" value="Genomic_DNA"/>
</dbReference>
<dbReference type="AlphaFoldDB" id="A0AA88PXA1"/>
<evidence type="ECO:0000256" key="5">
    <source>
        <dbReference type="ARBA" id="ARBA00046048"/>
    </source>
</evidence>
<name>A0AA88PXA1_9TELE</name>
<organism evidence="7 8">
    <name type="scientific">Cirrhinus molitorella</name>
    <name type="common">mud carp</name>
    <dbReference type="NCBI Taxonomy" id="172907"/>
    <lineage>
        <taxon>Eukaryota</taxon>
        <taxon>Metazoa</taxon>
        <taxon>Chordata</taxon>
        <taxon>Craniata</taxon>
        <taxon>Vertebrata</taxon>
        <taxon>Euteleostomi</taxon>
        <taxon>Actinopterygii</taxon>
        <taxon>Neopterygii</taxon>
        <taxon>Teleostei</taxon>
        <taxon>Ostariophysi</taxon>
        <taxon>Cypriniformes</taxon>
        <taxon>Cyprinidae</taxon>
        <taxon>Labeoninae</taxon>
        <taxon>Labeonini</taxon>
        <taxon>Cirrhinus</taxon>
    </lineage>
</organism>
<dbReference type="GO" id="GO:0015031">
    <property type="term" value="P:protein transport"/>
    <property type="evidence" value="ECO:0007669"/>
    <property type="project" value="UniProtKB-KW"/>
</dbReference>
<dbReference type="GO" id="GO:0070695">
    <property type="term" value="C:FHF complex"/>
    <property type="evidence" value="ECO:0007669"/>
    <property type="project" value="TreeGrafter"/>
</dbReference>
<reference evidence="7" key="1">
    <citation type="submission" date="2023-08" db="EMBL/GenBank/DDBJ databases">
        <title>Chromosome-level Genome Assembly of mud carp (Cirrhinus molitorella).</title>
        <authorList>
            <person name="Liu H."/>
        </authorList>
    </citation>
    <scope>NUCLEOTIDE SEQUENCE</scope>
    <source>
        <strain evidence="7">Prfri</strain>
        <tissue evidence="7">Muscle</tissue>
    </source>
</reference>
<dbReference type="InterPro" id="IPR045668">
    <property type="entry name" value="FHIP_KELAA_motif"/>
</dbReference>
<sequence length="1122" mass="122823">MSWLSRLNPRGPSTRTSRHAAPSSPCTADPETCLMVFENHWRQVSGVLKQRESSVGGYADDLAAVRNHTDQMLCLLAEERPAGGDIESPAMGPILEMVVAENILDELVQWHVRRGLDPDSQLELLKLFEMLIGQSHQPLLLHSAVLQPLLSLLGACVDPQLGCPPTLESSLVLLLNQVCVCMAKETAVLELIFRCGPVQQGPTNLLIFSLLVPFIHRDGSLGQQARDALLLVMATSASNHAVARHIAENSYFCPVLATGLSALYSSLPRKIEVRGDDWHALRREDWMGVSSLVLFMNSLEFCNAVVQVAHPLVRCQLLDYLHNGFLVPVMGPALHKSSVDEMIASTAYLDLFLRSITETSLLKTFLRFILLHRHDNDTILDTLLTRISSNSRLCMVSLSLFKTLLSLNCEDLMLQLVLRYLLPCTHVMLSQRRAVRETDLYGKSADKFLSLIPECCRITAAPSSERDEEPAFWGKVLGSPTSESPVHPRPSTPSRLALFIRQQSSGGQANPPSSGSENVPSSPRGSVSSPLSPDSPMHQLPDTSEGETGYLEYLRDARKGIELCSWACRDWSAPYDGENPSPNSAPPPPPPPTCNPSLSMVQEHFSIMDPAQQRAAVVAAARSEWSSSDRDSGEWDVTISKNCISLTPRSKKRSLLPSSIPLQSSSSACVSTELTGALETISQKAPHPALYNGMGQVELTDSVDERMEVKKVKRDSDVNNSVVESGMNGSMGPVDYNDFHVGSTMKSSQVQVKPHLQHQTSVPSSTQECLQSESQRSSPALTETSTVRGPESVERLIEELLERAPSEPLSGDSKCQGISIEAFHQELRELEERVRERRVLSRSSEESSRESRSAPAPAPAPSLTDEDCLPVETEQRSSETKPDSSAAGVFSPARPLGQPLAQPYTGPFITVLFSKLESMMQNSLYVNILLTGVVFQLACYPQPLLRSFLLNANMVFQPSVKSLIQVLGSVKNRIETFAAAHEDFPAMLRKARRFLVARGKLDWSDSPMGVPNLRRSDSLIKSRKPSLGDLILRHTNSPTRARHAAQLALAHVRDGGQSLHSALFRGGAAGGASSLEKQAEALRVKNAVYCAVIFSEFLKELAALAQEHAVALPFPPSQGTEE</sequence>
<evidence type="ECO:0000256" key="1">
    <source>
        <dbReference type="ARBA" id="ARBA00022448"/>
    </source>
</evidence>
<evidence type="ECO:0000256" key="3">
    <source>
        <dbReference type="ARBA" id="ARBA00024336"/>
    </source>
</evidence>
<comment type="function">
    <text evidence="5">Component of the FTS/Hook/FHIP complex (FHF complex). The FHF complex may function to promote vesicle trafficking and/or fusion via the homotypic vesicular protein sorting complex (the HOPS complex). FHF complex promotes the distribution of AP-4 complex to the perinuclear area of the cell.</text>
</comment>
<dbReference type="PANTHER" id="PTHR21705">
    <property type="entry name" value="RAI16 PROTEIN-RELATED"/>
    <property type="match status" value="1"/>
</dbReference>
<dbReference type="GO" id="GO:0007032">
    <property type="term" value="P:endosome organization"/>
    <property type="evidence" value="ECO:0007669"/>
    <property type="project" value="TreeGrafter"/>
</dbReference>
<evidence type="ECO:0000313" key="8">
    <source>
        <dbReference type="Proteomes" id="UP001187343"/>
    </source>
</evidence>
<protein>
    <recommendedName>
        <fullName evidence="4">FHF complex subunit HOOK-interacting protein 1B</fullName>
    </recommendedName>
</protein>
<evidence type="ECO:0000313" key="7">
    <source>
        <dbReference type="EMBL" id="KAK2904904.1"/>
    </source>
</evidence>
<comment type="subunit">
    <text evidence="6">Component of the FTS/Hook/FHIP complex (FHF complex), composed of AKTIP/FTS, FHIP1B, and one or more members of the Hook family of proteins HOOK1, HOOK2, and HOOK3. The FHF complex associates with the homotypic vesicular sorting complex (the HOPS complex).</text>
</comment>
<gene>
    <name evidence="7" type="ORF">Q8A67_006703</name>
</gene>
<dbReference type="Pfam" id="PF10257">
    <property type="entry name" value="RAI16-like"/>
    <property type="match status" value="1"/>
</dbReference>